<proteinExistence type="predicted"/>
<keyword evidence="2" id="KW-0186">Copper</keyword>
<evidence type="ECO:0000313" key="8">
    <source>
        <dbReference type="EMBL" id="OUZ99881.1"/>
    </source>
</evidence>
<name>A0A200PNU5_MACCD</name>
<keyword evidence="3" id="KW-1015">Disulfide bond</keyword>
<evidence type="ECO:0000256" key="6">
    <source>
        <dbReference type="SAM" id="SignalP"/>
    </source>
</evidence>
<dbReference type="InterPro" id="IPR003245">
    <property type="entry name" value="Phytocyanin_dom"/>
</dbReference>
<keyword evidence="4" id="KW-0325">Glycoprotein</keyword>
<dbReference type="OrthoDB" id="2015260at2759"/>
<evidence type="ECO:0000256" key="4">
    <source>
        <dbReference type="ARBA" id="ARBA00023180"/>
    </source>
</evidence>
<protein>
    <submittedName>
        <fullName evidence="8">Plastocyanin-like</fullName>
    </submittedName>
</protein>
<dbReference type="PROSITE" id="PS51485">
    <property type="entry name" value="PHYTOCYANIN"/>
    <property type="match status" value="2"/>
</dbReference>
<dbReference type="InterPro" id="IPR039391">
    <property type="entry name" value="Phytocyanin-like"/>
</dbReference>
<gene>
    <name evidence="8" type="ORF">BVC80_9067g72</name>
</gene>
<dbReference type="GO" id="GO:0009055">
    <property type="term" value="F:electron transfer activity"/>
    <property type="evidence" value="ECO:0007669"/>
    <property type="project" value="InterPro"/>
</dbReference>
<sequence length="349" mass="35830">MAAGDRVMMISMVFGCLIAVVAVLQCAEAQSMFNFISDAHTVAEVTKADYDACNAAANPIGSVLSTSPARIGLNSAGNHYYICTVGQHCVGGQKLSITVRASGATAPSPSPSPSTTATPPPSPTTAVSPPPSTSTTPTSSTPPPPSGSNMTPSSAPSGSTTPPPPSPAPSLAVAERERNMGSRVGLIGFVLVLAAFLYEANAETYTVLDTIGWEIPPDGNGDAAYRNWTKGKEFEVGDTLLFNFGTGQHNVAKVSKEGYDNCTAMNPNSIMATGPVTITLNSEGEHYFICTIGQHCKLGQKLAITVKNDSGTKTPSGSGPSGTPPSSASSMAIGSFCLAILFISITLLH</sequence>
<dbReference type="InterPro" id="IPR008972">
    <property type="entry name" value="Cupredoxin"/>
</dbReference>
<feature type="region of interest" description="Disordered" evidence="5">
    <location>
        <begin position="101"/>
        <end position="174"/>
    </location>
</feature>
<dbReference type="PANTHER" id="PTHR33021:SF522">
    <property type="entry name" value="PHYTOCYANIN DOMAIN-CONTAINING PROTEIN"/>
    <property type="match status" value="1"/>
</dbReference>
<dbReference type="AlphaFoldDB" id="A0A200PNU5"/>
<keyword evidence="1" id="KW-0479">Metal-binding</keyword>
<reference evidence="8 9" key="1">
    <citation type="journal article" date="2017" name="Mol. Plant">
        <title>The Genome of Medicinal Plant Macleaya cordata Provides New Insights into Benzylisoquinoline Alkaloids Metabolism.</title>
        <authorList>
            <person name="Liu X."/>
            <person name="Liu Y."/>
            <person name="Huang P."/>
            <person name="Ma Y."/>
            <person name="Qing Z."/>
            <person name="Tang Q."/>
            <person name="Cao H."/>
            <person name="Cheng P."/>
            <person name="Zheng Y."/>
            <person name="Yuan Z."/>
            <person name="Zhou Y."/>
            <person name="Liu J."/>
            <person name="Tang Z."/>
            <person name="Zhuo Y."/>
            <person name="Zhang Y."/>
            <person name="Yu L."/>
            <person name="Huang J."/>
            <person name="Yang P."/>
            <person name="Peng Q."/>
            <person name="Zhang J."/>
            <person name="Jiang W."/>
            <person name="Zhang Z."/>
            <person name="Lin K."/>
            <person name="Ro D.K."/>
            <person name="Chen X."/>
            <person name="Xiong X."/>
            <person name="Shang Y."/>
            <person name="Huang S."/>
            <person name="Zeng J."/>
        </authorList>
    </citation>
    <scope>NUCLEOTIDE SEQUENCE [LARGE SCALE GENOMIC DNA]</scope>
    <source>
        <strain evidence="9">cv. BLH2017</strain>
        <tissue evidence="8">Root</tissue>
    </source>
</reference>
<dbReference type="PANTHER" id="PTHR33021">
    <property type="entry name" value="BLUE COPPER PROTEIN"/>
    <property type="match status" value="1"/>
</dbReference>
<evidence type="ECO:0000256" key="5">
    <source>
        <dbReference type="SAM" id="MobiDB-lite"/>
    </source>
</evidence>
<dbReference type="FunFam" id="2.60.40.420:FF:000034">
    <property type="entry name" value="Cupredoxin superfamily protein"/>
    <property type="match status" value="1"/>
</dbReference>
<dbReference type="GO" id="GO:0005886">
    <property type="term" value="C:plasma membrane"/>
    <property type="evidence" value="ECO:0007669"/>
    <property type="project" value="TreeGrafter"/>
</dbReference>
<feature type="compositionally biased region" description="Pro residues" evidence="5">
    <location>
        <begin position="108"/>
        <end position="132"/>
    </location>
</feature>
<feature type="domain" description="Phytocyanin" evidence="7">
    <location>
        <begin position="203"/>
        <end position="308"/>
    </location>
</feature>
<feature type="compositionally biased region" description="Low complexity" evidence="5">
    <location>
        <begin position="147"/>
        <end position="160"/>
    </location>
</feature>
<evidence type="ECO:0000256" key="2">
    <source>
        <dbReference type="ARBA" id="ARBA00023008"/>
    </source>
</evidence>
<organism evidence="8 9">
    <name type="scientific">Macleaya cordata</name>
    <name type="common">Five-seeded plume-poppy</name>
    <name type="synonym">Bocconia cordata</name>
    <dbReference type="NCBI Taxonomy" id="56857"/>
    <lineage>
        <taxon>Eukaryota</taxon>
        <taxon>Viridiplantae</taxon>
        <taxon>Streptophyta</taxon>
        <taxon>Embryophyta</taxon>
        <taxon>Tracheophyta</taxon>
        <taxon>Spermatophyta</taxon>
        <taxon>Magnoliopsida</taxon>
        <taxon>Ranunculales</taxon>
        <taxon>Papaveraceae</taxon>
        <taxon>Papaveroideae</taxon>
        <taxon>Macleaya</taxon>
    </lineage>
</organism>
<dbReference type="Proteomes" id="UP000195402">
    <property type="component" value="Unassembled WGS sequence"/>
</dbReference>
<feature type="chain" id="PRO_5012035419" evidence="6">
    <location>
        <begin position="30"/>
        <end position="349"/>
    </location>
</feature>
<dbReference type="PROSITE" id="PS00196">
    <property type="entry name" value="COPPER_BLUE"/>
    <property type="match status" value="2"/>
</dbReference>
<feature type="domain" description="Phytocyanin" evidence="7">
    <location>
        <begin position="1"/>
        <end position="101"/>
    </location>
</feature>
<dbReference type="GO" id="GO:0046872">
    <property type="term" value="F:metal ion binding"/>
    <property type="evidence" value="ECO:0007669"/>
    <property type="project" value="UniProtKB-KW"/>
</dbReference>
<dbReference type="EMBL" id="MVGT01004388">
    <property type="protein sequence ID" value="OUZ99881.1"/>
    <property type="molecule type" value="Genomic_DNA"/>
</dbReference>
<dbReference type="STRING" id="56857.A0A200PNU5"/>
<keyword evidence="6" id="KW-0732">Signal</keyword>
<dbReference type="Gene3D" id="2.60.40.420">
    <property type="entry name" value="Cupredoxins - blue copper proteins"/>
    <property type="match status" value="2"/>
</dbReference>
<dbReference type="InParanoid" id="A0A200PNU5"/>
<dbReference type="OMA" id="IRYFIST"/>
<keyword evidence="9" id="KW-1185">Reference proteome</keyword>
<dbReference type="SUPFAM" id="SSF49503">
    <property type="entry name" value="Cupredoxins"/>
    <property type="match status" value="2"/>
</dbReference>
<comment type="caution">
    <text evidence="8">The sequence shown here is derived from an EMBL/GenBank/DDBJ whole genome shotgun (WGS) entry which is preliminary data.</text>
</comment>
<evidence type="ECO:0000256" key="3">
    <source>
        <dbReference type="ARBA" id="ARBA00023157"/>
    </source>
</evidence>
<accession>A0A200PNU5</accession>
<dbReference type="Pfam" id="PF02298">
    <property type="entry name" value="Cu_bind_like"/>
    <property type="match status" value="2"/>
</dbReference>
<evidence type="ECO:0000259" key="7">
    <source>
        <dbReference type="PROSITE" id="PS51485"/>
    </source>
</evidence>
<feature type="signal peptide" evidence="6">
    <location>
        <begin position="1"/>
        <end position="29"/>
    </location>
</feature>
<evidence type="ECO:0000313" key="9">
    <source>
        <dbReference type="Proteomes" id="UP000195402"/>
    </source>
</evidence>
<dbReference type="CDD" id="cd13920">
    <property type="entry name" value="Stellacyanin"/>
    <property type="match status" value="1"/>
</dbReference>
<dbReference type="InterPro" id="IPR028871">
    <property type="entry name" value="BlueCu_1_BS"/>
</dbReference>
<evidence type="ECO:0000256" key="1">
    <source>
        <dbReference type="ARBA" id="ARBA00022723"/>
    </source>
</evidence>